<accession>A0A2S1SGP1</accession>
<evidence type="ECO:0000259" key="11">
    <source>
        <dbReference type="Pfam" id="PF00593"/>
    </source>
</evidence>
<keyword evidence="5 9" id="KW-0798">TonB box</keyword>
<keyword evidence="7 8" id="KW-0998">Cell outer membrane</keyword>
<evidence type="ECO:0000256" key="10">
    <source>
        <dbReference type="SAM" id="SignalP"/>
    </source>
</evidence>
<evidence type="ECO:0000313" key="13">
    <source>
        <dbReference type="EMBL" id="AWI25573.1"/>
    </source>
</evidence>
<dbReference type="InterPro" id="IPR000531">
    <property type="entry name" value="Beta-barrel_TonB"/>
</dbReference>
<dbReference type="Gene3D" id="2.170.130.10">
    <property type="entry name" value="TonB-dependent receptor, plug domain"/>
    <property type="match status" value="1"/>
</dbReference>
<dbReference type="SUPFAM" id="SSF56935">
    <property type="entry name" value="Porins"/>
    <property type="match status" value="1"/>
</dbReference>
<reference evidence="13 14" key="1">
    <citation type="submission" date="2018-05" db="EMBL/GenBank/DDBJ databases">
        <title>Genome sequencing of Flavobacterium sp. HYN0049.</title>
        <authorList>
            <person name="Yi H."/>
            <person name="Baek C."/>
        </authorList>
    </citation>
    <scope>NUCLEOTIDE SEQUENCE [LARGE SCALE GENOMIC DNA]</scope>
    <source>
        <strain evidence="13 14">HYN0049</strain>
    </source>
</reference>
<comment type="subcellular location">
    <subcellularLocation>
        <location evidence="1 8">Cell outer membrane</location>
        <topology evidence="1 8">Multi-pass membrane protein</topology>
    </subcellularLocation>
</comment>
<keyword evidence="4 8" id="KW-0812">Transmembrane</keyword>
<dbReference type="NCBIfam" id="TIGR04056">
    <property type="entry name" value="OMP_RagA_SusC"/>
    <property type="match status" value="1"/>
</dbReference>
<evidence type="ECO:0000256" key="1">
    <source>
        <dbReference type="ARBA" id="ARBA00004571"/>
    </source>
</evidence>
<dbReference type="Gene3D" id="2.60.40.1120">
    <property type="entry name" value="Carboxypeptidase-like, regulatory domain"/>
    <property type="match status" value="1"/>
</dbReference>
<evidence type="ECO:0000256" key="8">
    <source>
        <dbReference type="PROSITE-ProRule" id="PRU01360"/>
    </source>
</evidence>
<evidence type="ECO:0000256" key="9">
    <source>
        <dbReference type="RuleBase" id="RU003357"/>
    </source>
</evidence>
<keyword evidence="10" id="KW-0732">Signal</keyword>
<dbReference type="GO" id="GO:0009279">
    <property type="term" value="C:cell outer membrane"/>
    <property type="evidence" value="ECO:0007669"/>
    <property type="project" value="UniProtKB-SubCell"/>
</dbReference>
<dbReference type="KEGG" id="fpal:HYN49_06505"/>
<dbReference type="Pfam" id="PF00593">
    <property type="entry name" value="TonB_dep_Rec_b-barrel"/>
    <property type="match status" value="1"/>
</dbReference>
<dbReference type="InterPro" id="IPR037066">
    <property type="entry name" value="Plug_dom_sf"/>
</dbReference>
<dbReference type="PROSITE" id="PS52016">
    <property type="entry name" value="TONB_DEPENDENT_REC_3"/>
    <property type="match status" value="1"/>
</dbReference>
<dbReference type="InterPro" id="IPR023997">
    <property type="entry name" value="TonB-dep_OMP_SusC/RagA_CS"/>
</dbReference>
<dbReference type="SUPFAM" id="SSF49464">
    <property type="entry name" value="Carboxypeptidase regulatory domain-like"/>
    <property type="match status" value="1"/>
</dbReference>
<evidence type="ECO:0000256" key="2">
    <source>
        <dbReference type="ARBA" id="ARBA00022448"/>
    </source>
</evidence>
<dbReference type="InterPro" id="IPR008969">
    <property type="entry name" value="CarboxyPept-like_regulatory"/>
</dbReference>
<dbReference type="FunFam" id="2.170.130.10:FF:000008">
    <property type="entry name" value="SusC/RagA family TonB-linked outer membrane protein"/>
    <property type="match status" value="1"/>
</dbReference>
<protein>
    <submittedName>
        <fullName evidence="13">SusC/RagA family TonB-linked outer membrane protein</fullName>
    </submittedName>
</protein>
<keyword evidence="14" id="KW-1185">Reference proteome</keyword>
<dbReference type="EMBL" id="CP029187">
    <property type="protein sequence ID" value="AWI25573.1"/>
    <property type="molecule type" value="Genomic_DNA"/>
</dbReference>
<evidence type="ECO:0000256" key="5">
    <source>
        <dbReference type="ARBA" id="ARBA00023077"/>
    </source>
</evidence>
<dbReference type="OrthoDB" id="9768177at2"/>
<dbReference type="InterPro" id="IPR023996">
    <property type="entry name" value="TonB-dep_OMP_SusC/RagA"/>
</dbReference>
<dbReference type="Gene3D" id="2.40.170.20">
    <property type="entry name" value="TonB-dependent receptor, beta-barrel domain"/>
    <property type="match status" value="1"/>
</dbReference>
<proteinExistence type="inferred from homology"/>
<evidence type="ECO:0000256" key="3">
    <source>
        <dbReference type="ARBA" id="ARBA00022452"/>
    </source>
</evidence>
<feature type="domain" description="TonB-dependent receptor plug" evidence="12">
    <location>
        <begin position="116"/>
        <end position="223"/>
    </location>
</feature>
<dbReference type="InterPro" id="IPR039426">
    <property type="entry name" value="TonB-dep_rcpt-like"/>
</dbReference>
<feature type="domain" description="TonB-dependent receptor-like beta-barrel" evidence="11">
    <location>
        <begin position="414"/>
        <end position="819"/>
    </location>
</feature>
<dbReference type="AlphaFoldDB" id="A0A2S1SGP1"/>
<evidence type="ECO:0000313" key="14">
    <source>
        <dbReference type="Proteomes" id="UP000244937"/>
    </source>
</evidence>
<name>A0A2S1SGP1_9FLAO</name>
<sequence length="1036" mass="114043">MKFTKLRFFCFLSILFSMATHAQEVSISGKVYDEGGLPMPGVTVLDQQSSRTVATDMDGKFQIKADSKGTLVFTFISYRSVTENINGRTTIDVKMEPEAQSLNEVVVVGYGTQKKSVVTGAISSVKAKDIENLPITRIEQSLQGRVAGVMISQNAGQPGSASTVRIRGITTLNGGNDPLYVVDGVVLEASAVSYLNQSDVESIEVLKDAASAAIYGTRGASGVILITTRKGKSGKLTVRYNGYAGTSKAARKLDLLNATQYATLINEALVNGGGDIRYPNASTLGEGTDWQEQIFNKSAQRTSHEVSLSGGNDNSNFYLSYGIRDEEGIVSTAISNYNRKNFRINSEHKFGKIFTFGENFGYAREKTVGLGNTNSEYGGPLASAINLDPVTPVIQTDPAELAQSPYTIATVVRDENGNAYGISPYVGNEITNPVAYQKTRLGNYSWAENIVGNAYLQMEPVKGLKLKTNYTYKKANYGDYSFTPMYYLSAVWVTPRNNLFKSTNTTEDYQIENTISYSNDIKGHNFTILAGQGAYQYGKGGGQWVRYNNQPTNDYKEASFGWTTLPADIEAAGYTFTSHKLASLFARINYDYNEKYLLTATIRRDGSTRFGSDHKYGNFPSFSLGWVPTKEAFWPENKVLTQLKLRGSWGVTGTDVLRDFAYAPIIQSSNNYPVGSDGNVIVGSSPLSIPNPGLAWEETTQTDLGLEFTLFNNLYINLDYYYKKTTGILRDIELPGYVGATVNPVGNVGSMTNRGFELEMNYRKKFGDWTVNLSGNMATLKNEVTGISPGIDFLNGERVQGTAYNITRVEVGQPYNAFYGFETNGIFQNQAEIDAYTNSAGVMIQPNAVPGDFKWKDLDDNGVINDKDRDYIGNPFPDITYGLTLNVAYKGFDLLVFGQGVGGNQIYQGLRRLDLGMAPNFQTAALGRWTGEGTSNTYPRLTSDDKNGNFTNPSNFYLQDGDYFRIKQIQLGYSLPNDIIGKAGLDKVRLFVTGENLFTFTKYTGYDPEIGGNVYGIDRGYYPQAKSFMFGVNLQF</sequence>
<keyword evidence="6 8" id="KW-0472">Membrane</keyword>
<organism evidence="13 14">
    <name type="scientific">Flavobacterium pallidum</name>
    <dbReference type="NCBI Taxonomy" id="2172098"/>
    <lineage>
        <taxon>Bacteria</taxon>
        <taxon>Pseudomonadati</taxon>
        <taxon>Bacteroidota</taxon>
        <taxon>Flavobacteriia</taxon>
        <taxon>Flavobacteriales</taxon>
        <taxon>Flavobacteriaceae</taxon>
        <taxon>Flavobacterium</taxon>
    </lineage>
</organism>
<evidence type="ECO:0000256" key="6">
    <source>
        <dbReference type="ARBA" id="ARBA00023136"/>
    </source>
</evidence>
<dbReference type="Pfam" id="PF13715">
    <property type="entry name" value="CarbopepD_reg_2"/>
    <property type="match status" value="1"/>
</dbReference>
<comment type="similarity">
    <text evidence="8 9">Belongs to the TonB-dependent receptor family.</text>
</comment>
<feature type="signal peptide" evidence="10">
    <location>
        <begin position="1"/>
        <end position="22"/>
    </location>
</feature>
<keyword evidence="3 8" id="KW-1134">Transmembrane beta strand</keyword>
<dbReference type="InterPro" id="IPR012910">
    <property type="entry name" value="Plug_dom"/>
</dbReference>
<evidence type="ECO:0000259" key="12">
    <source>
        <dbReference type="Pfam" id="PF07715"/>
    </source>
</evidence>
<evidence type="ECO:0000256" key="4">
    <source>
        <dbReference type="ARBA" id="ARBA00022692"/>
    </source>
</evidence>
<gene>
    <name evidence="13" type="ORF">HYN49_06505</name>
</gene>
<dbReference type="Proteomes" id="UP000244937">
    <property type="component" value="Chromosome"/>
</dbReference>
<evidence type="ECO:0000256" key="7">
    <source>
        <dbReference type="ARBA" id="ARBA00023237"/>
    </source>
</evidence>
<dbReference type="Pfam" id="PF07715">
    <property type="entry name" value="Plug"/>
    <property type="match status" value="1"/>
</dbReference>
<keyword evidence="2 8" id="KW-0813">Transport</keyword>
<dbReference type="InterPro" id="IPR036942">
    <property type="entry name" value="Beta-barrel_TonB_sf"/>
</dbReference>
<feature type="chain" id="PRO_5015782695" evidence="10">
    <location>
        <begin position="23"/>
        <end position="1036"/>
    </location>
</feature>
<dbReference type="NCBIfam" id="TIGR04057">
    <property type="entry name" value="SusC_RagA_signa"/>
    <property type="match status" value="1"/>
</dbReference>